<proteinExistence type="predicted"/>
<evidence type="ECO:0000313" key="1">
    <source>
        <dbReference type="EMBL" id="MPM84702.1"/>
    </source>
</evidence>
<accession>A0A645D7W8</accession>
<comment type="caution">
    <text evidence="1">The sequence shown here is derived from an EMBL/GenBank/DDBJ whole genome shotgun (WGS) entry which is preliminary data.</text>
</comment>
<reference evidence="1" key="1">
    <citation type="submission" date="2019-08" db="EMBL/GenBank/DDBJ databases">
        <authorList>
            <person name="Kucharzyk K."/>
            <person name="Murdoch R.W."/>
            <person name="Higgins S."/>
            <person name="Loffler F."/>
        </authorList>
    </citation>
    <scope>NUCLEOTIDE SEQUENCE</scope>
</reference>
<gene>
    <name evidence="1" type="ORF">SDC9_131775</name>
</gene>
<sequence length="60" mass="6590">MTLTLVEVVPDREHFASVADCELQVIGGLPAVDRTYPLQPHVIRGDTGFQFDAVGLIRQP</sequence>
<protein>
    <submittedName>
        <fullName evidence="1">Uncharacterized protein</fullName>
    </submittedName>
</protein>
<dbReference type="EMBL" id="VSSQ01033184">
    <property type="protein sequence ID" value="MPM84702.1"/>
    <property type="molecule type" value="Genomic_DNA"/>
</dbReference>
<name>A0A645D7W8_9ZZZZ</name>
<organism evidence="1">
    <name type="scientific">bioreactor metagenome</name>
    <dbReference type="NCBI Taxonomy" id="1076179"/>
    <lineage>
        <taxon>unclassified sequences</taxon>
        <taxon>metagenomes</taxon>
        <taxon>ecological metagenomes</taxon>
    </lineage>
</organism>
<dbReference type="AlphaFoldDB" id="A0A645D7W8"/>